<dbReference type="PANTHER" id="PTHR11373">
    <property type="entry name" value="DEOXYNUCLEOSIDE TRIPHOSPHATE TRIPHOSPHOHYDROLASE"/>
    <property type="match status" value="1"/>
</dbReference>
<dbReference type="PANTHER" id="PTHR11373:SF32">
    <property type="entry name" value="DEOXYGUANOSINETRIPHOSPHATE TRIPHOSPHOHYDROLASE"/>
    <property type="match status" value="1"/>
</dbReference>
<dbReference type="PROSITE" id="PS51831">
    <property type="entry name" value="HD"/>
    <property type="match status" value="1"/>
</dbReference>
<dbReference type="CDD" id="cd00077">
    <property type="entry name" value="HDc"/>
    <property type="match status" value="1"/>
</dbReference>
<organism evidence="4 5">
    <name type="scientific">Faecalibacterium langellae</name>
    <dbReference type="NCBI Taxonomy" id="3435293"/>
    <lineage>
        <taxon>Bacteria</taxon>
        <taxon>Bacillati</taxon>
        <taxon>Bacillota</taxon>
        <taxon>Clostridia</taxon>
        <taxon>Eubacteriales</taxon>
        <taxon>Oscillospiraceae</taxon>
        <taxon>Faecalibacterium</taxon>
    </lineage>
</organism>
<feature type="region of interest" description="Disordered" evidence="2">
    <location>
        <begin position="1"/>
        <end position="20"/>
    </location>
</feature>
<evidence type="ECO:0000256" key="1">
    <source>
        <dbReference type="ARBA" id="ARBA00022801"/>
    </source>
</evidence>
<evidence type="ECO:0000259" key="3">
    <source>
        <dbReference type="PROSITE" id="PS51831"/>
    </source>
</evidence>
<dbReference type="Pfam" id="PF13286">
    <property type="entry name" value="HD_assoc"/>
    <property type="match status" value="1"/>
</dbReference>
<dbReference type="GO" id="GO:0006203">
    <property type="term" value="P:dGTP catabolic process"/>
    <property type="evidence" value="ECO:0007669"/>
    <property type="project" value="TreeGrafter"/>
</dbReference>
<sequence length="481" mass="54429">MEWAKLLSTEKLSSEPPEPDSFKEYPINAFEKDYSRIVSSAAFRRLQDKTQVFPLDKSDFIRTRLTHSIEVSTIARQLGIMISKNTTQYKPTDIAVPEDAEAIASVLLCAGLLHDLGNPPFGHFGETVIGDWFKENLDHVKYKGQPLRSWLSEQMIADLENFEGNAQALRILLKAKHGSSLNLSKAIISTLVKYPTDSCSVDKDSADIRKHKLGFFAAEQETFEQISEAVGTATPNKGIVRHPLTYLLEAADDIAYSTADLEDAFKKGLFTLDQFIEYYTNSYDHSKIVSHRSPEYFSDEQIQELSKQRGADHTPENDSAAFKKWLTQTRQWLMYVAIYRFSCKYKEIMAGTYCGDLFEGTNHAITIDILKGAMRKFAFDTPGILKLELSGQVILDFLLDHFVPAVLYYDSAYCTDGQAPSKADKKLLAIFSGNYKQDYQNTRTGTESFDLYLRLLVVTDYISGMTDSYARTLYRELSGIE</sequence>
<dbReference type="Gene3D" id="1.10.3210.10">
    <property type="entry name" value="Hypothetical protein af1432"/>
    <property type="match status" value="1"/>
</dbReference>
<evidence type="ECO:0000313" key="4">
    <source>
        <dbReference type="EMBL" id="PDX59168.1"/>
    </source>
</evidence>
<dbReference type="Proteomes" id="UP000220752">
    <property type="component" value="Unassembled WGS sequence"/>
</dbReference>
<dbReference type="Gene3D" id="1.10.3550.10">
    <property type="entry name" value="eoxyguanosinetriphosphate triphosphohydrolase domain-like"/>
    <property type="match status" value="1"/>
</dbReference>
<evidence type="ECO:0000313" key="5">
    <source>
        <dbReference type="Proteomes" id="UP000220752"/>
    </source>
</evidence>
<comment type="caution">
    <text evidence="4">The sequence shown here is derived from an EMBL/GenBank/DDBJ whole genome shotgun (WGS) entry which is preliminary data.</text>
</comment>
<dbReference type="SUPFAM" id="SSF109604">
    <property type="entry name" value="HD-domain/PDEase-like"/>
    <property type="match status" value="1"/>
</dbReference>
<dbReference type="InterPro" id="IPR023293">
    <property type="entry name" value="dGTP_triP_hydro_central_sf"/>
</dbReference>
<feature type="domain" description="HD" evidence="3">
    <location>
        <begin position="64"/>
        <end position="257"/>
    </location>
</feature>
<gene>
    <name evidence="4" type="ORF">CGS46_04155</name>
</gene>
<dbReference type="Pfam" id="PF01966">
    <property type="entry name" value="HD"/>
    <property type="match status" value="1"/>
</dbReference>
<dbReference type="EMBL" id="NMTQ01000020">
    <property type="protein sequence ID" value="PDX59168.1"/>
    <property type="molecule type" value="Genomic_DNA"/>
</dbReference>
<dbReference type="InterPro" id="IPR050135">
    <property type="entry name" value="dGTPase-like"/>
</dbReference>
<dbReference type="Gene3D" id="1.10.3410.10">
    <property type="entry name" value="putative deoxyguanosinetriphosphate triphosphohydrolase like domain"/>
    <property type="match status" value="1"/>
</dbReference>
<dbReference type="NCBIfam" id="TIGR01353">
    <property type="entry name" value="dGTP_triPase"/>
    <property type="match status" value="1"/>
</dbReference>
<dbReference type="InterPro" id="IPR003607">
    <property type="entry name" value="HD/PDEase_dom"/>
</dbReference>
<dbReference type="AlphaFoldDB" id="A0A2A6ZCU7"/>
<name>A0A2A6ZCU7_9FIRM</name>
<protein>
    <submittedName>
        <fullName evidence="4">Deoxyguanosinetriphosphate triphosphohydrolase</fullName>
    </submittedName>
</protein>
<keyword evidence="1" id="KW-0378">Hydrolase</keyword>
<evidence type="ECO:0000256" key="2">
    <source>
        <dbReference type="SAM" id="MobiDB-lite"/>
    </source>
</evidence>
<dbReference type="InterPro" id="IPR027432">
    <property type="entry name" value="dGTP_triphosphohydrolase_C"/>
</dbReference>
<keyword evidence="5" id="KW-1185">Reference proteome</keyword>
<dbReference type="InterPro" id="IPR006674">
    <property type="entry name" value="HD_domain"/>
</dbReference>
<dbReference type="SMART" id="SM00471">
    <property type="entry name" value="HDc"/>
    <property type="match status" value="1"/>
</dbReference>
<dbReference type="InterPro" id="IPR026875">
    <property type="entry name" value="PHydrolase_assoc_dom"/>
</dbReference>
<reference evidence="4 5" key="1">
    <citation type="journal article" date="2017" name="Front. Microbiol.">
        <title>New Insights into the Diversity of the Genus Faecalibacterium.</title>
        <authorList>
            <person name="Benevides L."/>
            <person name="Burman S."/>
            <person name="Martin R."/>
            <person name="Robert V."/>
            <person name="Thomas M."/>
            <person name="Miquel S."/>
            <person name="Chain F."/>
            <person name="Sokol H."/>
            <person name="Bermudez-Humaran L.G."/>
            <person name="Morrison M."/>
            <person name="Langella P."/>
            <person name="Azevedo V.A."/>
            <person name="Chatel J.M."/>
            <person name="Soares S."/>
        </authorList>
    </citation>
    <scope>NUCLEOTIDE SEQUENCE [LARGE SCALE GENOMIC DNA]</scope>
    <source>
        <strain evidence="5">CNCM I-4540</strain>
    </source>
</reference>
<dbReference type="NCBIfam" id="NF002205">
    <property type="entry name" value="PRK01096.1"/>
    <property type="match status" value="1"/>
</dbReference>
<dbReference type="GO" id="GO:0008832">
    <property type="term" value="F:dGTPase activity"/>
    <property type="evidence" value="ECO:0007669"/>
    <property type="project" value="TreeGrafter"/>
</dbReference>
<accession>A0A2A6ZCU7</accession>
<dbReference type="InterPro" id="IPR006261">
    <property type="entry name" value="dGTPase"/>
</dbReference>
<proteinExistence type="predicted"/>